<keyword evidence="7" id="KW-0067">ATP-binding</keyword>
<reference evidence="11" key="1">
    <citation type="submission" date="2023-07" db="EMBL/GenBank/DDBJ databases">
        <title>Stenotrophomonas isolates from soil.</title>
        <authorList>
            <person name="Sharma V."/>
            <person name="Zur-Pinska J."/>
            <person name="Hay A.G."/>
        </authorList>
    </citation>
    <scope>NUCLEOTIDE SEQUENCE</scope>
    <source>
        <strain evidence="11">C2</strain>
    </source>
</reference>
<dbReference type="InterPro" id="IPR027417">
    <property type="entry name" value="P-loop_NTPase"/>
</dbReference>
<organism evidence="11 12">
    <name type="scientific">Stenotrophomonas indicatrix</name>
    <dbReference type="NCBI Taxonomy" id="2045451"/>
    <lineage>
        <taxon>Bacteria</taxon>
        <taxon>Pseudomonadati</taxon>
        <taxon>Pseudomonadota</taxon>
        <taxon>Gammaproteobacteria</taxon>
        <taxon>Lysobacterales</taxon>
        <taxon>Lysobacteraceae</taxon>
        <taxon>Stenotrophomonas</taxon>
    </lineage>
</organism>
<feature type="non-terminal residue" evidence="11">
    <location>
        <position position="1"/>
    </location>
</feature>
<dbReference type="PROSITE" id="PS51217">
    <property type="entry name" value="UVRD_HELICASE_CTER"/>
    <property type="match status" value="1"/>
</dbReference>
<evidence type="ECO:0000256" key="5">
    <source>
        <dbReference type="ARBA" id="ARBA00022806"/>
    </source>
</evidence>
<dbReference type="InterPro" id="IPR011335">
    <property type="entry name" value="Restrct_endonuc-II-like"/>
</dbReference>
<dbReference type="Pfam" id="PF13361">
    <property type="entry name" value="UvrD_C"/>
    <property type="match status" value="1"/>
</dbReference>
<feature type="domain" description="UvrD-like helicase C-terminal" evidence="10">
    <location>
        <begin position="1"/>
        <end position="224"/>
    </location>
</feature>
<evidence type="ECO:0000256" key="3">
    <source>
        <dbReference type="ARBA" id="ARBA00022763"/>
    </source>
</evidence>
<dbReference type="InterPro" id="IPR038726">
    <property type="entry name" value="PDDEXK_AddAB-type"/>
</dbReference>
<dbReference type="Pfam" id="PF12705">
    <property type="entry name" value="PDDEXK_1"/>
    <property type="match status" value="1"/>
</dbReference>
<evidence type="ECO:0000313" key="11">
    <source>
        <dbReference type="EMBL" id="MDN8671855.1"/>
    </source>
</evidence>
<keyword evidence="4" id="KW-0378">Hydrolase</keyword>
<dbReference type="Gene3D" id="3.30.160.800">
    <property type="match status" value="1"/>
</dbReference>
<name>A0ABT8QIT4_9GAMM</name>
<dbReference type="Gene3D" id="3.40.50.300">
    <property type="entry name" value="P-loop containing nucleotide triphosphate hydrolases"/>
    <property type="match status" value="1"/>
</dbReference>
<dbReference type="InterPro" id="IPR000212">
    <property type="entry name" value="DNA_helicase_UvrD/REP"/>
</dbReference>
<keyword evidence="5" id="KW-0347">Helicase</keyword>
<evidence type="ECO:0000259" key="10">
    <source>
        <dbReference type="PROSITE" id="PS51217"/>
    </source>
</evidence>
<evidence type="ECO:0000256" key="6">
    <source>
        <dbReference type="ARBA" id="ARBA00022839"/>
    </source>
</evidence>
<keyword evidence="8" id="KW-0238">DNA-binding</keyword>
<keyword evidence="2" id="KW-0547">Nucleotide-binding</keyword>
<keyword evidence="6 11" id="KW-0269">Exonuclease</keyword>
<dbReference type="InterPro" id="IPR014017">
    <property type="entry name" value="DNA_helicase_UvrD-like_C"/>
</dbReference>
<dbReference type="InterPro" id="IPR011604">
    <property type="entry name" value="PDDEXK-like_dom_sf"/>
</dbReference>
<evidence type="ECO:0000256" key="1">
    <source>
        <dbReference type="ARBA" id="ARBA00022722"/>
    </source>
</evidence>
<keyword evidence="1" id="KW-0540">Nuclease</keyword>
<dbReference type="SUPFAM" id="SSF52540">
    <property type="entry name" value="P-loop containing nucleoside triphosphate hydrolases"/>
    <property type="match status" value="1"/>
</dbReference>
<comment type="caution">
    <text evidence="11">The sequence shown here is derived from an EMBL/GenBank/DDBJ whole genome shotgun (WGS) entry which is preliminary data.</text>
</comment>
<evidence type="ECO:0000256" key="7">
    <source>
        <dbReference type="ARBA" id="ARBA00022840"/>
    </source>
</evidence>
<gene>
    <name evidence="11" type="ORF">Q0S36_21140</name>
</gene>
<evidence type="ECO:0000256" key="8">
    <source>
        <dbReference type="ARBA" id="ARBA00023125"/>
    </source>
</evidence>
<evidence type="ECO:0000256" key="2">
    <source>
        <dbReference type="ARBA" id="ARBA00022741"/>
    </source>
</evidence>
<proteinExistence type="predicted"/>
<dbReference type="RefSeq" id="WP_301870446.1">
    <property type="nucleotide sequence ID" value="NZ_JAUKNN010000101.1"/>
</dbReference>
<dbReference type="CDD" id="cd22352">
    <property type="entry name" value="RecB_C-like"/>
    <property type="match status" value="1"/>
</dbReference>
<evidence type="ECO:0000256" key="4">
    <source>
        <dbReference type="ARBA" id="ARBA00022801"/>
    </source>
</evidence>
<dbReference type="SUPFAM" id="SSF52980">
    <property type="entry name" value="Restriction endonuclease-like"/>
    <property type="match status" value="1"/>
</dbReference>
<evidence type="ECO:0000256" key="9">
    <source>
        <dbReference type="ARBA" id="ARBA00023204"/>
    </source>
</evidence>
<protein>
    <submittedName>
        <fullName evidence="11">3'-5' exonuclease</fullName>
    </submittedName>
</protein>
<dbReference type="Gene3D" id="3.90.320.10">
    <property type="match status" value="1"/>
</dbReference>
<keyword evidence="12" id="KW-1185">Reference proteome</keyword>
<dbReference type="Gene3D" id="1.10.486.10">
    <property type="entry name" value="PCRA, domain 4"/>
    <property type="match status" value="1"/>
</dbReference>
<dbReference type="GO" id="GO:0004527">
    <property type="term" value="F:exonuclease activity"/>
    <property type="evidence" value="ECO:0007669"/>
    <property type="project" value="UniProtKB-KW"/>
</dbReference>
<dbReference type="PANTHER" id="PTHR11070">
    <property type="entry name" value="UVRD / RECB / PCRA DNA HELICASE FAMILY MEMBER"/>
    <property type="match status" value="1"/>
</dbReference>
<sequence>DAATQACVAAIHQILLEARAGTALLRGRPVQPGDIAVLVRSHREATLVQRALAAVGIPAVAAGKQSLFATSEARDLRALLLALLQPADEGRLRTALATVLLGQRASAIASMEREGDLQRGFQAQLLHWRERWQRGGPFAVVADVCAAQGERLLALIDGERRLTNYLQLGELLQEASAQALGMHGLLDWLQGQMANADQDDEQQLLRLESDARRVQIITLHKSKGLEYPLVFLPFVGIDGGAPNTATHCTVHLQGERQLHWKLDRDDAWDTASSQREREQRAEDARLLYVGLTRAEHALWIATGDLAGHAKTRLAPLLGDLQALRTHADVDLDDSAPLGRLPQLLAETEGELPAVRALTRRVPHDWWVYSFTQLAHADAGNGDDIEAAATELPAPAADEPAGAELPLEPALPDAAAEDTAPPDPRFMGSRFGNVLHDALENVDFALWSHWQPQQPAPEGQADVLRRSLHDEGYADEDLDDGVAVLVPLVGHTLTVPLPEGGALCSVPEHERRAEIEFHFAVEPTAVPVLLQLLHEHGISSARRGFGLRRRLEGLMTGKIDLTYVRDGRWYVLDYKSNRLPGYSPDLLEIAMRHSEYDLQALIYTVALHRWLRFRLGAAYDYARDMGGIRYLFCRGLDIAGNGVHVQRFAPELVDALDALFAGGEAAQAEMAARARGETA</sequence>
<keyword evidence="9" id="KW-0234">DNA repair</keyword>
<dbReference type="EMBL" id="JAUKNN010000101">
    <property type="protein sequence ID" value="MDN8671855.1"/>
    <property type="molecule type" value="Genomic_DNA"/>
</dbReference>
<dbReference type="PANTHER" id="PTHR11070:SF23">
    <property type="entry name" value="RECBCD ENZYME SUBUNIT RECB"/>
    <property type="match status" value="1"/>
</dbReference>
<evidence type="ECO:0000313" key="12">
    <source>
        <dbReference type="Proteomes" id="UP001174315"/>
    </source>
</evidence>
<keyword evidence="3" id="KW-0227">DNA damage</keyword>
<dbReference type="Proteomes" id="UP001174315">
    <property type="component" value="Unassembled WGS sequence"/>
</dbReference>
<accession>A0ABT8QIT4</accession>